<gene>
    <name evidence="1" type="ORF">M9458_013525</name>
</gene>
<keyword evidence="2" id="KW-1185">Reference proteome</keyword>
<sequence length="175" mass="19668">FSGDRANISFIISLLSRKARQWAEFLSGESPVIQTLDSFVTHFRQAERTVHEYTIHFRTLAASSGRNEIALLSAYQRGLNPKLRQQMAIYDDSVGLESFMQKAQLVSQHLFAVSLKEEIPSGASPSSSSSAPEPMQTDQYHLSTDERQCHVQSCTCTVEKMIIFFKPAQSVLHTQ</sequence>
<protein>
    <recommendedName>
        <fullName evidence="3">Retrotransposon gag domain-containing protein</fullName>
    </recommendedName>
</protein>
<dbReference type="Proteomes" id="UP001529510">
    <property type="component" value="Unassembled WGS sequence"/>
</dbReference>
<evidence type="ECO:0000313" key="2">
    <source>
        <dbReference type="Proteomes" id="UP001529510"/>
    </source>
</evidence>
<dbReference type="AlphaFoldDB" id="A0ABD0QYJ7"/>
<name>A0ABD0QYJ7_CIRMR</name>
<accession>A0ABD0QYJ7</accession>
<dbReference type="EMBL" id="JAMKFB020000006">
    <property type="protein sequence ID" value="KAL0190827.1"/>
    <property type="molecule type" value="Genomic_DNA"/>
</dbReference>
<evidence type="ECO:0008006" key="3">
    <source>
        <dbReference type="Google" id="ProtNLM"/>
    </source>
</evidence>
<feature type="non-terminal residue" evidence="1">
    <location>
        <position position="1"/>
    </location>
</feature>
<reference evidence="1 2" key="1">
    <citation type="submission" date="2024-05" db="EMBL/GenBank/DDBJ databases">
        <title>Genome sequencing and assembly of Indian major carp, Cirrhinus mrigala (Hamilton, 1822).</title>
        <authorList>
            <person name="Mohindra V."/>
            <person name="Chowdhury L.M."/>
            <person name="Lal K."/>
            <person name="Jena J.K."/>
        </authorList>
    </citation>
    <scope>NUCLEOTIDE SEQUENCE [LARGE SCALE GENOMIC DNA]</scope>
    <source>
        <strain evidence="1">CM1030</strain>
        <tissue evidence="1">Blood</tissue>
    </source>
</reference>
<organism evidence="1 2">
    <name type="scientific">Cirrhinus mrigala</name>
    <name type="common">Mrigala</name>
    <dbReference type="NCBI Taxonomy" id="683832"/>
    <lineage>
        <taxon>Eukaryota</taxon>
        <taxon>Metazoa</taxon>
        <taxon>Chordata</taxon>
        <taxon>Craniata</taxon>
        <taxon>Vertebrata</taxon>
        <taxon>Euteleostomi</taxon>
        <taxon>Actinopterygii</taxon>
        <taxon>Neopterygii</taxon>
        <taxon>Teleostei</taxon>
        <taxon>Ostariophysi</taxon>
        <taxon>Cypriniformes</taxon>
        <taxon>Cyprinidae</taxon>
        <taxon>Labeoninae</taxon>
        <taxon>Labeonini</taxon>
        <taxon>Cirrhinus</taxon>
    </lineage>
</organism>
<comment type="caution">
    <text evidence="1">The sequence shown here is derived from an EMBL/GenBank/DDBJ whole genome shotgun (WGS) entry which is preliminary data.</text>
</comment>
<feature type="non-terminal residue" evidence="1">
    <location>
        <position position="175"/>
    </location>
</feature>
<evidence type="ECO:0000313" key="1">
    <source>
        <dbReference type="EMBL" id="KAL0190827.1"/>
    </source>
</evidence>
<proteinExistence type="predicted"/>